<evidence type="ECO:0000313" key="1">
    <source>
        <dbReference type="EMBL" id="UOF01739.1"/>
    </source>
</evidence>
<organism evidence="1 2">
    <name type="scientific">Bdellovibrio reynosensis</name>
    <dbReference type="NCBI Taxonomy" id="2835041"/>
    <lineage>
        <taxon>Bacteria</taxon>
        <taxon>Pseudomonadati</taxon>
        <taxon>Bdellovibrionota</taxon>
        <taxon>Bdellovibrionia</taxon>
        <taxon>Bdellovibrionales</taxon>
        <taxon>Pseudobdellovibrionaceae</taxon>
        <taxon>Bdellovibrio</taxon>
    </lineage>
</organism>
<reference evidence="1" key="1">
    <citation type="submission" date="2022-03" db="EMBL/GenBank/DDBJ databases">
        <title>Genome Identification and Characterization of new species Bdellovibrio reynosense LBG001 sp. nov. from a Mexico soil sample.</title>
        <authorList>
            <person name="Camilli A."/>
            <person name="Ajao Y."/>
            <person name="Guo X."/>
        </authorList>
    </citation>
    <scope>NUCLEOTIDE SEQUENCE</scope>
    <source>
        <strain evidence="1">LBG001</strain>
    </source>
</reference>
<evidence type="ECO:0000313" key="2">
    <source>
        <dbReference type="Proteomes" id="UP000830116"/>
    </source>
</evidence>
<dbReference type="Proteomes" id="UP000830116">
    <property type="component" value="Chromosome"/>
</dbReference>
<sequence length="248" mass="27731">MKTFISSMVLVLSLTGCTYGLEEIGFYKTGGLKIDDIDVLKNKFADKEVNFELVRNLPLSTCQRCHSMTDEEKVFGMREKILATVEAETMPPRSGGYSPLNECEKQILRTWIDDKLHDRTQLLTVKELPACGNVKQSETPKGVDFKTLEVSFENLKTHIIDQKCLKCHVVGKKTVLENLEGLKTSVKQILVPKDPASPIESTPLYRAVVPPLDNPTAPPRMPPARASLAPLSADEVEYLKKFIQANQE</sequence>
<accession>A0ABY4CBC4</accession>
<dbReference type="PROSITE" id="PS51257">
    <property type="entry name" value="PROKAR_LIPOPROTEIN"/>
    <property type="match status" value="1"/>
</dbReference>
<gene>
    <name evidence="1" type="ORF">MNR06_02065</name>
</gene>
<evidence type="ECO:0008006" key="3">
    <source>
        <dbReference type="Google" id="ProtNLM"/>
    </source>
</evidence>
<dbReference type="EMBL" id="CP093442">
    <property type="protein sequence ID" value="UOF01739.1"/>
    <property type="molecule type" value="Genomic_DNA"/>
</dbReference>
<keyword evidence="2" id="KW-1185">Reference proteome</keyword>
<dbReference type="RefSeq" id="WP_243538343.1">
    <property type="nucleotide sequence ID" value="NZ_CP093442.1"/>
</dbReference>
<protein>
    <recommendedName>
        <fullName evidence="3">Cytochrome c domain-containing protein</fullName>
    </recommendedName>
</protein>
<name>A0ABY4CBC4_9BACT</name>
<proteinExistence type="predicted"/>